<dbReference type="EMBL" id="GGEC01063712">
    <property type="protein sequence ID" value="MBX44196.1"/>
    <property type="molecule type" value="Transcribed_RNA"/>
</dbReference>
<evidence type="ECO:0000313" key="1">
    <source>
        <dbReference type="EMBL" id="MBX44196.1"/>
    </source>
</evidence>
<organism evidence="1">
    <name type="scientific">Rhizophora mucronata</name>
    <name type="common">Asiatic mangrove</name>
    <dbReference type="NCBI Taxonomy" id="61149"/>
    <lineage>
        <taxon>Eukaryota</taxon>
        <taxon>Viridiplantae</taxon>
        <taxon>Streptophyta</taxon>
        <taxon>Embryophyta</taxon>
        <taxon>Tracheophyta</taxon>
        <taxon>Spermatophyta</taxon>
        <taxon>Magnoliopsida</taxon>
        <taxon>eudicotyledons</taxon>
        <taxon>Gunneridae</taxon>
        <taxon>Pentapetalae</taxon>
        <taxon>rosids</taxon>
        <taxon>fabids</taxon>
        <taxon>Malpighiales</taxon>
        <taxon>Rhizophoraceae</taxon>
        <taxon>Rhizophora</taxon>
    </lineage>
</organism>
<accession>A0A2P2NNY7</accession>
<name>A0A2P2NNY7_RHIMU</name>
<dbReference type="AlphaFoldDB" id="A0A2P2NNY7"/>
<protein>
    <submittedName>
        <fullName evidence="1">Uncharacterized protein</fullName>
    </submittedName>
</protein>
<reference evidence="1" key="1">
    <citation type="submission" date="2018-02" db="EMBL/GenBank/DDBJ databases">
        <title>Rhizophora mucronata_Transcriptome.</title>
        <authorList>
            <person name="Meera S.P."/>
            <person name="Sreeshan A."/>
            <person name="Augustine A."/>
        </authorList>
    </citation>
    <scope>NUCLEOTIDE SEQUENCE</scope>
    <source>
        <tissue evidence="1">Leaf</tissue>
    </source>
</reference>
<sequence>MVLFYWIADVASRFFLLVLAPRRNGKLENWKLAITKVADSGVNVILIAGKQKRY</sequence>
<proteinExistence type="predicted"/>